<feature type="compositionally biased region" description="Polar residues" evidence="1">
    <location>
        <begin position="1"/>
        <end position="14"/>
    </location>
</feature>
<evidence type="ECO:0000313" key="2">
    <source>
        <dbReference type="EnsemblPlants" id="ONIVA04G24400.1"/>
    </source>
</evidence>
<dbReference type="AlphaFoldDB" id="A0A0E0H601"/>
<feature type="compositionally biased region" description="Acidic residues" evidence="1">
    <location>
        <begin position="43"/>
        <end position="73"/>
    </location>
</feature>
<dbReference type="OMA" id="EMEGHLM"/>
<reference evidence="2" key="2">
    <citation type="submission" date="2018-04" db="EMBL/GenBank/DDBJ databases">
        <title>OnivRS2 (Oryza nivara Reference Sequence Version 2).</title>
        <authorList>
            <person name="Zhang J."/>
            <person name="Kudrna D."/>
            <person name="Lee S."/>
            <person name="Talag J."/>
            <person name="Rajasekar S."/>
            <person name="Welchert J."/>
            <person name="Hsing Y.-I."/>
            <person name="Wing R.A."/>
        </authorList>
    </citation>
    <scope>NUCLEOTIDE SEQUENCE [LARGE SCALE GENOMIC DNA]</scope>
    <source>
        <strain evidence="2">SL10</strain>
    </source>
</reference>
<evidence type="ECO:0000256" key="1">
    <source>
        <dbReference type="SAM" id="MobiDB-lite"/>
    </source>
</evidence>
<evidence type="ECO:0000313" key="3">
    <source>
        <dbReference type="Proteomes" id="UP000006591"/>
    </source>
</evidence>
<dbReference type="Gramene" id="ONIVA04G24400.1">
    <property type="protein sequence ID" value="ONIVA04G24400.1"/>
    <property type="gene ID" value="ONIVA04G24400"/>
</dbReference>
<keyword evidence="3" id="KW-1185">Reference proteome</keyword>
<dbReference type="STRING" id="4536.A0A0E0H601"/>
<accession>A0A0E0H601</accession>
<dbReference type="EnsemblPlants" id="ONIVA04G24400.2">
    <property type="protein sequence ID" value="ONIVA04G24400.2"/>
    <property type="gene ID" value="ONIVA04G24400"/>
</dbReference>
<reference evidence="2" key="1">
    <citation type="submission" date="2015-04" db="UniProtKB">
        <authorList>
            <consortium name="EnsemblPlants"/>
        </authorList>
    </citation>
    <scope>IDENTIFICATION</scope>
    <source>
        <strain evidence="2">SL10</strain>
    </source>
</reference>
<name>A0A0E0H601_ORYNI</name>
<dbReference type="HOGENOM" id="CLU_728412_0_0_1"/>
<proteinExistence type="predicted"/>
<organism evidence="2">
    <name type="scientific">Oryza nivara</name>
    <name type="common">Indian wild rice</name>
    <name type="synonym">Oryza sativa f. spontanea</name>
    <dbReference type="NCBI Taxonomy" id="4536"/>
    <lineage>
        <taxon>Eukaryota</taxon>
        <taxon>Viridiplantae</taxon>
        <taxon>Streptophyta</taxon>
        <taxon>Embryophyta</taxon>
        <taxon>Tracheophyta</taxon>
        <taxon>Spermatophyta</taxon>
        <taxon>Magnoliopsida</taxon>
        <taxon>Liliopsida</taxon>
        <taxon>Poales</taxon>
        <taxon>Poaceae</taxon>
        <taxon>BOP clade</taxon>
        <taxon>Oryzoideae</taxon>
        <taxon>Oryzeae</taxon>
        <taxon>Oryzinae</taxon>
        <taxon>Oryza</taxon>
    </lineage>
</organism>
<dbReference type="Proteomes" id="UP000006591">
    <property type="component" value="Chromosome 4"/>
</dbReference>
<dbReference type="Gramene" id="ONIVA04G24400.2">
    <property type="protein sequence ID" value="ONIVA04G24400.2"/>
    <property type="gene ID" value="ONIVA04G24400"/>
</dbReference>
<dbReference type="EnsemblPlants" id="ONIVA04G24400.1">
    <property type="protein sequence ID" value="ONIVA04G24400.1"/>
    <property type="gene ID" value="ONIVA04G24400"/>
</dbReference>
<feature type="region of interest" description="Disordered" evidence="1">
    <location>
        <begin position="1"/>
        <end position="78"/>
    </location>
</feature>
<protein>
    <submittedName>
        <fullName evidence="2">Uncharacterized protein</fullName>
    </submittedName>
</protein>
<sequence length="390" mass="44077">MGIESSHQWTSGEPPSQPCPTLESPTDPSDADANTHPRGIWVDSEEDSSSSEEEEVVEEEEEDGEEEEEEEEIAVTPEMEARLYAEFRATARARLMPAVTLAESCKKFGYHPPAPPFEIINHPDLFERAWGWDTILPFSVARTFSRYKEYLVDYYNRNQKKPNAAAAADLTGDDDSLTALANKCAEMEGHLMFLLKCRAGVFTENFEIKISRTSDRITKRARETTTNALESEFPAAAVAFKCITKEAELMCAMLIHAAEDHPYWFVLCNKVRLYALRFMAYKEPEYILAAAAMMGITREANLTCELVKERHKDKNGREFFSIFIRTRTLASMYYILKEYSAVGKPTRDNTAGKLISDESDVKTCPGKDVVENDILDDWIVISPKKAETIG</sequence>